<organism evidence="1 2">
    <name type="scientific">Novosphingobium pentaromativorans US6-1</name>
    <dbReference type="NCBI Taxonomy" id="1088721"/>
    <lineage>
        <taxon>Bacteria</taxon>
        <taxon>Pseudomonadati</taxon>
        <taxon>Pseudomonadota</taxon>
        <taxon>Alphaproteobacteria</taxon>
        <taxon>Sphingomonadales</taxon>
        <taxon>Sphingomonadaceae</taxon>
        <taxon>Novosphingobium</taxon>
    </lineage>
</organism>
<sequence>MGALRPVILEPLVGRVGVGIGLPLERLEVRSGAIVFHCIRPDRLDRQDKGRSNE</sequence>
<comment type="caution">
    <text evidence="1">The sequence shown here is derived from an EMBL/GenBank/DDBJ whole genome shotgun (WGS) entry which is preliminary data.</text>
</comment>
<proteinExistence type="predicted"/>
<protein>
    <submittedName>
        <fullName evidence="1">Uncharacterized protein</fullName>
    </submittedName>
</protein>
<evidence type="ECO:0000313" key="2">
    <source>
        <dbReference type="Proteomes" id="UP000004030"/>
    </source>
</evidence>
<gene>
    <name evidence="1" type="ORF">NSU_3109</name>
</gene>
<dbReference type="EMBL" id="AGFM01000049">
    <property type="protein sequence ID" value="EHJ59936.1"/>
    <property type="molecule type" value="Genomic_DNA"/>
</dbReference>
<dbReference type="AlphaFoldDB" id="G6EFI8"/>
<reference evidence="1 2" key="1">
    <citation type="journal article" date="2012" name="J. Bacteriol.">
        <title>Genome sequence of benzo(a)pyrene-degrading bacterium Novosphingobium pentaromativorans US6-1.</title>
        <authorList>
            <person name="Luo Y.R."/>
            <person name="Kang S.G."/>
            <person name="Kim S.J."/>
            <person name="Kim M.R."/>
            <person name="Li N."/>
            <person name="Lee J.H."/>
            <person name="Kwon K.K."/>
        </authorList>
    </citation>
    <scope>NUCLEOTIDE SEQUENCE [LARGE SCALE GENOMIC DNA]</scope>
    <source>
        <strain evidence="1 2">US6-1</strain>
    </source>
</reference>
<evidence type="ECO:0000313" key="1">
    <source>
        <dbReference type="EMBL" id="EHJ59936.1"/>
    </source>
</evidence>
<name>G6EFI8_9SPHN</name>
<accession>G6EFI8</accession>
<keyword evidence="2" id="KW-1185">Reference proteome</keyword>
<dbReference type="Proteomes" id="UP000004030">
    <property type="component" value="Unassembled WGS sequence"/>
</dbReference>